<evidence type="ECO:0000256" key="2">
    <source>
        <dbReference type="ARBA" id="ARBA00023125"/>
    </source>
</evidence>
<dbReference type="Pfam" id="PF00440">
    <property type="entry name" value="TetR_N"/>
    <property type="match status" value="1"/>
</dbReference>
<keyword evidence="1" id="KW-0805">Transcription regulation</keyword>
<sequence>MSDITDLRWRRRQTTSAEIEAAAFDLFTRHGSEHTTVDDIAAVAGVSPRTFFRYFPTKEDAVLGVKRAFYETVSQHIPRAAPEGVTFGDLIHATAQALAAFSAGDRAPLHRMMRVRCLCRDDDNLRHASLLLDSEQCRLRQHEVAAGSGAQSELRARILVETLSVVLSAALDDWAARCAAGEDADLVEIFRGTCEMQRRLCGDTPTAVREQSGLRVR</sequence>
<dbReference type="InterPro" id="IPR001647">
    <property type="entry name" value="HTH_TetR"/>
</dbReference>
<organism evidence="6 7">
    <name type="scientific">Cryptosporangium aurantiacum</name>
    <dbReference type="NCBI Taxonomy" id="134849"/>
    <lineage>
        <taxon>Bacteria</taxon>
        <taxon>Bacillati</taxon>
        <taxon>Actinomycetota</taxon>
        <taxon>Actinomycetes</taxon>
        <taxon>Cryptosporangiales</taxon>
        <taxon>Cryptosporangiaceae</taxon>
        <taxon>Cryptosporangium</taxon>
    </lineage>
</organism>
<evidence type="ECO:0000313" key="7">
    <source>
        <dbReference type="Proteomes" id="UP000184440"/>
    </source>
</evidence>
<keyword evidence="3" id="KW-0804">Transcription</keyword>
<evidence type="ECO:0000313" key="6">
    <source>
        <dbReference type="EMBL" id="SHN39261.1"/>
    </source>
</evidence>
<dbReference type="PRINTS" id="PR00455">
    <property type="entry name" value="HTHTETR"/>
</dbReference>
<evidence type="ECO:0000256" key="4">
    <source>
        <dbReference type="PROSITE-ProRule" id="PRU00335"/>
    </source>
</evidence>
<dbReference type="PROSITE" id="PS01081">
    <property type="entry name" value="HTH_TETR_1"/>
    <property type="match status" value="1"/>
</dbReference>
<name>A0A1M7R3J5_9ACTN</name>
<proteinExistence type="predicted"/>
<dbReference type="STRING" id="134849.SAMN05443668_106234"/>
<dbReference type="SUPFAM" id="SSF46689">
    <property type="entry name" value="Homeodomain-like"/>
    <property type="match status" value="1"/>
</dbReference>
<dbReference type="GO" id="GO:0003700">
    <property type="term" value="F:DNA-binding transcription factor activity"/>
    <property type="evidence" value="ECO:0007669"/>
    <property type="project" value="TreeGrafter"/>
</dbReference>
<evidence type="ECO:0000256" key="3">
    <source>
        <dbReference type="ARBA" id="ARBA00023163"/>
    </source>
</evidence>
<dbReference type="RefSeq" id="WP_245806294.1">
    <property type="nucleotide sequence ID" value="NZ_FRCS01000006.1"/>
</dbReference>
<keyword evidence="2 4" id="KW-0238">DNA-binding</keyword>
<dbReference type="GO" id="GO:0000976">
    <property type="term" value="F:transcription cis-regulatory region binding"/>
    <property type="evidence" value="ECO:0007669"/>
    <property type="project" value="TreeGrafter"/>
</dbReference>
<feature type="DNA-binding region" description="H-T-H motif" evidence="4">
    <location>
        <begin position="36"/>
        <end position="55"/>
    </location>
</feature>
<dbReference type="PANTHER" id="PTHR30055:SF238">
    <property type="entry name" value="MYCOFACTOCIN BIOSYNTHESIS TRANSCRIPTIONAL REGULATOR MFTR-RELATED"/>
    <property type="match status" value="1"/>
</dbReference>
<feature type="domain" description="HTH tetR-type" evidence="5">
    <location>
        <begin position="13"/>
        <end position="73"/>
    </location>
</feature>
<dbReference type="AlphaFoldDB" id="A0A1M7R3J5"/>
<accession>A0A1M7R3J5</accession>
<dbReference type="Gene3D" id="1.10.357.10">
    <property type="entry name" value="Tetracycline Repressor, domain 2"/>
    <property type="match status" value="1"/>
</dbReference>
<protein>
    <submittedName>
        <fullName evidence="6">Transcriptional regulator, TetR family</fullName>
    </submittedName>
</protein>
<keyword evidence="7" id="KW-1185">Reference proteome</keyword>
<gene>
    <name evidence="6" type="ORF">SAMN05443668_106234</name>
</gene>
<evidence type="ECO:0000256" key="1">
    <source>
        <dbReference type="ARBA" id="ARBA00023015"/>
    </source>
</evidence>
<dbReference type="PANTHER" id="PTHR30055">
    <property type="entry name" value="HTH-TYPE TRANSCRIPTIONAL REGULATOR RUTR"/>
    <property type="match status" value="1"/>
</dbReference>
<dbReference type="EMBL" id="FRCS01000006">
    <property type="protein sequence ID" value="SHN39261.1"/>
    <property type="molecule type" value="Genomic_DNA"/>
</dbReference>
<dbReference type="InterPro" id="IPR050109">
    <property type="entry name" value="HTH-type_TetR-like_transc_reg"/>
</dbReference>
<reference evidence="6 7" key="1">
    <citation type="submission" date="2016-11" db="EMBL/GenBank/DDBJ databases">
        <authorList>
            <person name="Jaros S."/>
            <person name="Januszkiewicz K."/>
            <person name="Wedrychowicz H."/>
        </authorList>
    </citation>
    <scope>NUCLEOTIDE SEQUENCE [LARGE SCALE GENOMIC DNA]</scope>
    <source>
        <strain evidence="6 7">DSM 46144</strain>
    </source>
</reference>
<dbReference type="InterPro" id="IPR023772">
    <property type="entry name" value="DNA-bd_HTH_TetR-type_CS"/>
</dbReference>
<evidence type="ECO:0000259" key="5">
    <source>
        <dbReference type="PROSITE" id="PS50977"/>
    </source>
</evidence>
<dbReference type="Proteomes" id="UP000184440">
    <property type="component" value="Unassembled WGS sequence"/>
</dbReference>
<dbReference type="PROSITE" id="PS50977">
    <property type="entry name" value="HTH_TETR_2"/>
    <property type="match status" value="1"/>
</dbReference>
<dbReference type="InterPro" id="IPR009057">
    <property type="entry name" value="Homeodomain-like_sf"/>
</dbReference>